<sequence>MSHSDFAVGSVHRAPWINPTPYGIVLMIPINPGNHLNADTWATALNGRPATSLRGKRVLVDLSELEFADFVTLGHLLIFVRAAAAAGAVCTVRLPGADELPDITEPDVRVAHHIVKRHNCRIYLEQAGVVDALGPHVDTGQSDGEPTGSESAPKYNNPDRDPLVTPPTSGRPHRYRRILRYQWLRSEHYRTITLVTRAPDAERTLRELGLPAEVASAVTRGILLELMENAARYSGQSEFLLGGVIVDVPTYRQRADDFDPALADFAGSATEAMIRLVVADTGSGLAAGVTALDERSAGTSGTARARGMWKVARVVSAYQGAILLTSGGSTSGRAYRDGEAFEIAGRTTARLPGLFVECDVLARPSETAMAGAGELSTPRPLLGGSRTDLACLSAPVFSPSGLSEKGRGVIQATLAAEGDVVLAINVPGERQGANDVEIAHAISQVAEVVAATGGDRSATVAFPSVNRPLMAVAVEYLNAESDDRAAAGHALPPPILVLAAGNRHYWAGGTAAQRRVLGRLSGVAGPVSLDVFSPDEVEILNGMAGPVWADGDRVALRTPPRDALTALAAWVGERLAAAIDRPPDEIQPGAVWRGRFLTPSLRETSRWFDLDALLSGLELRALAGVTLAARAEEAGDTATVVLRMPHTPETVAAVVARAVTGGDRYYDSVREIPPATGATRVLLITEVVSTGTTVIGILGELVERGLEPVAVATVVDARPEASRTAHLELSGRRVPLVSLAGVDVSSTDESEKRHPIDPVLRRPEYGSRPRPGQLVRQRAYLNTMNSNAATRLGHIGRPADRHYTAYVDPTVLFRDAGWSETVLDAVVAKVAERHRNTFAGESAKVTVLYPEGTADDLTVIAERLRQELAKAGSRPGLAEVDLDVSETIVPVPRAAYAEHWQLPGSSMALTMGRHAVVIDSGSSSGRTVRHLVGLAADNDVTTITVVLLLNGMSDGDAVNLQRTGTVRRSEIEDGNDRGQATVEVFYVSRTAMSSRKKNNCGVCALRDRYASMSLYAPVPELLEKHREWLVQLLDTRTKQDLFAEQTADLFGANVSQPECVEYLRWRLRLRDAELSTDHRQVVVDLLAVARQDRRLRDPLIRLLVAEPHWLASAPLAFTDCRATVEEMAMAILAGNAALLLEARLRVQAAVLLAQLAPERFARELNQILRVNRDEGLVVPQVLLEVLMLLTAPRTIAPFPRRQVVEQLAKSLEFTLDSLRDQEKAPGIASDYVTLMLIRYLLLHARRPLPEPPDSKQEAWERLRHEIDSAGHDFSDPWWKVRSDIDLAAVGRPGSKPEKIWDNWATCVGYLQRYVLPYLQPLRDILMSKSVLTDMQPEEVSRWEETLSQDGPQAVAKTTARAFDVVEKLTRGLDPGPEQYELLRSDLVWWGRFALDSKAALLNEVISRGPVHILHAVAEFFEPAEIDVSGVPADQRETLQAFCTGRLIEQTFRHIRHNATATHRIPDTQQEFRVDIGYDTARILVTVRNTGSSPESRGGGKGLETLRHRLERFGGSIREAAAEPPWTYAITVDLESWRGPA</sequence>
<dbReference type="InterPro" id="IPR000836">
    <property type="entry name" value="PRTase_dom"/>
</dbReference>
<evidence type="ECO:0000313" key="2">
    <source>
        <dbReference type="EMBL" id="GID65637.1"/>
    </source>
</evidence>
<dbReference type="SUPFAM" id="SSF53271">
    <property type="entry name" value="PRTase-like"/>
    <property type="match status" value="1"/>
</dbReference>
<comment type="caution">
    <text evidence="2">The sequence shown here is derived from an EMBL/GenBank/DDBJ whole genome shotgun (WGS) entry which is preliminary data.</text>
</comment>
<evidence type="ECO:0000256" key="1">
    <source>
        <dbReference type="SAM" id="MobiDB-lite"/>
    </source>
</evidence>
<dbReference type="Proteomes" id="UP000619479">
    <property type="component" value="Unassembled WGS sequence"/>
</dbReference>
<evidence type="ECO:0000313" key="3">
    <source>
        <dbReference type="Proteomes" id="UP000619479"/>
    </source>
</evidence>
<protein>
    <recommendedName>
        <fullName evidence="4">STAS domain-containing protein</fullName>
    </recommendedName>
</protein>
<dbReference type="EMBL" id="BOMH01000027">
    <property type="protein sequence ID" value="GID65637.1"/>
    <property type="molecule type" value="Genomic_DNA"/>
</dbReference>
<evidence type="ECO:0008006" key="4">
    <source>
        <dbReference type="Google" id="ProtNLM"/>
    </source>
</evidence>
<organism evidence="2 3">
    <name type="scientific">Actinoplanes cyaneus</name>
    <dbReference type="NCBI Taxonomy" id="52696"/>
    <lineage>
        <taxon>Bacteria</taxon>
        <taxon>Bacillati</taxon>
        <taxon>Actinomycetota</taxon>
        <taxon>Actinomycetes</taxon>
        <taxon>Micromonosporales</taxon>
        <taxon>Micromonosporaceae</taxon>
        <taxon>Actinoplanes</taxon>
    </lineage>
</organism>
<name>A0A919IHU4_9ACTN</name>
<dbReference type="InterPro" id="IPR029057">
    <property type="entry name" value="PRTase-like"/>
</dbReference>
<dbReference type="CDD" id="cd06223">
    <property type="entry name" value="PRTases_typeI"/>
    <property type="match status" value="1"/>
</dbReference>
<gene>
    <name evidence="2" type="ORF">Acy02nite_35180</name>
</gene>
<reference evidence="2" key="1">
    <citation type="submission" date="2021-01" db="EMBL/GenBank/DDBJ databases">
        <title>Whole genome shotgun sequence of Actinoplanes cyaneus NBRC 14990.</title>
        <authorList>
            <person name="Komaki H."/>
            <person name="Tamura T."/>
        </authorList>
    </citation>
    <scope>NUCLEOTIDE SEQUENCE</scope>
    <source>
        <strain evidence="2">NBRC 14990</strain>
    </source>
</reference>
<keyword evidence="3" id="KW-1185">Reference proteome</keyword>
<dbReference type="Gene3D" id="3.40.50.2020">
    <property type="match status" value="1"/>
</dbReference>
<accession>A0A919IHU4</accession>
<proteinExistence type="predicted"/>
<feature type="region of interest" description="Disordered" evidence="1">
    <location>
        <begin position="134"/>
        <end position="172"/>
    </location>
</feature>
<feature type="compositionally biased region" description="Polar residues" evidence="1">
    <location>
        <begin position="139"/>
        <end position="150"/>
    </location>
</feature>